<dbReference type="SUPFAM" id="SSF46785">
    <property type="entry name" value="Winged helix' DNA-binding domain"/>
    <property type="match status" value="1"/>
</dbReference>
<evidence type="ECO:0000256" key="4">
    <source>
        <dbReference type="ARBA" id="ARBA00023125"/>
    </source>
</evidence>
<keyword evidence="8" id="KW-1185">Reference proteome</keyword>
<evidence type="ECO:0000259" key="6">
    <source>
        <dbReference type="PROSITE" id="PS50949"/>
    </source>
</evidence>
<gene>
    <name evidence="7" type="ORF">FHR98_000393</name>
</gene>
<dbReference type="AlphaFoldDB" id="A0A839SPJ2"/>
<organism evidence="7 8">
    <name type="scientific">Limibacillus halophilus</name>
    <dbReference type="NCBI Taxonomy" id="1579333"/>
    <lineage>
        <taxon>Bacteria</taxon>
        <taxon>Pseudomonadati</taxon>
        <taxon>Pseudomonadota</taxon>
        <taxon>Alphaproteobacteria</taxon>
        <taxon>Rhodospirillales</taxon>
        <taxon>Rhodovibrionaceae</taxon>
        <taxon>Limibacillus</taxon>
    </lineage>
</organism>
<protein>
    <submittedName>
        <fullName evidence="7">GntR family transcriptional regulator/MocR family aminotransferase</fullName>
    </submittedName>
</protein>
<dbReference type="InterPro" id="IPR000524">
    <property type="entry name" value="Tscrpt_reg_HTH_GntR"/>
</dbReference>
<keyword evidence="4" id="KW-0238">DNA-binding</keyword>
<evidence type="ECO:0000313" key="8">
    <source>
        <dbReference type="Proteomes" id="UP000581135"/>
    </source>
</evidence>
<evidence type="ECO:0000256" key="3">
    <source>
        <dbReference type="ARBA" id="ARBA00023015"/>
    </source>
</evidence>
<dbReference type="InterPro" id="IPR036390">
    <property type="entry name" value="WH_DNA-bd_sf"/>
</dbReference>
<dbReference type="Gene3D" id="3.40.640.10">
    <property type="entry name" value="Type I PLP-dependent aspartate aminotransferase-like (Major domain)"/>
    <property type="match status" value="1"/>
</dbReference>
<proteinExistence type="inferred from homology"/>
<comment type="caution">
    <text evidence="7">The sequence shown here is derived from an EMBL/GenBank/DDBJ whole genome shotgun (WGS) entry which is preliminary data.</text>
</comment>
<feature type="domain" description="HTH gntR-type" evidence="6">
    <location>
        <begin position="21"/>
        <end position="89"/>
    </location>
</feature>
<evidence type="ECO:0000256" key="2">
    <source>
        <dbReference type="ARBA" id="ARBA00022898"/>
    </source>
</evidence>
<dbReference type="GO" id="GO:0003700">
    <property type="term" value="F:DNA-binding transcription factor activity"/>
    <property type="evidence" value="ECO:0007669"/>
    <property type="project" value="InterPro"/>
</dbReference>
<evidence type="ECO:0000313" key="7">
    <source>
        <dbReference type="EMBL" id="MBB3064128.1"/>
    </source>
</evidence>
<dbReference type="Proteomes" id="UP000581135">
    <property type="component" value="Unassembled WGS sequence"/>
</dbReference>
<dbReference type="InterPro" id="IPR036388">
    <property type="entry name" value="WH-like_DNA-bd_sf"/>
</dbReference>
<dbReference type="InterPro" id="IPR004839">
    <property type="entry name" value="Aminotransferase_I/II_large"/>
</dbReference>
<dbReference type="SUPFAM" id="SSF53383">
    <property type="entry name" value="PLP-dependent transferases"/>
    <property type="match status" value="1"/>
</dbReference>
<evidence type="ECO:0000256" key="5">
    <source>
        <dbReference type="ARBA" id="ARBA00023163"/>
    </source>
</evidence>
<dbReference type="PANTHER" id="PTHR46577">
    <property type="entry name" value="HTH-TYPE TRANSCRIPTIONAL REGULATORY PROTEIN GABR"/>
    <property type="match status" value="1"/>
</dbReference>
<dbReference type="InterPro" id="IPR015424">
    <property type="entry name" value="PyrdxlP-dep_Trfase"/>
</dbReference>
<comment type="similarity">
    <text evidence="1">In the C-terminal section; belongs to the class-I pyridoxal-phosphate-dependent aminotransferase family.</text>
</comment>
<keyword evidence="2" id="KW-0663">Pyridoxal phosphate</keyword>
<sequence length="506" mass="55784">MSGAWIWIEDLRDALRHDEELPHYQILSNSLRDLILQGNLAPGTKLPPTRNLADDLQCSRNTVIGAFQLLIEAGFIESRVGSGTYVSKVLPTSVLEMRRDQAPKHSQRKRFLSDRGERLSRFTPPFKGPRKPAFIPGLADGSLFPFDVWARLVMSTQQELGGALLESTSPSGYWPLREAIADHLHKTQGIRRLPQQIIMTGLSVQAVDLIARMLADPGDSIWVEDPGPRHLREPLLAADMVMVPVPVDDEGLMVEHGIGLAPDARLAVVNPSNHFPLGVNLSLSRKLKLLGWAAETGAWIIEDGIPEVRGSGHQPDDSLLRLDTRSRGGYDRVLRIGSFSRTCLPDIKMGYVVVPEDLVDSFERARAGADYSISTLIQPAFSRFLDQGHFAAHLRRVRTHLAERHTAMVEGLGQHLDDLLEPVPSQPGSEICCYLTNGVAAKVSDGEIEKACASAGITVTAVSKHYLEARRKQGLVLGYTAVPAEKITTYLKELEQVIRKLIATRA</sequence>
<dbReference type="Pfam" id="PF00392">
    <property type="entry name" value="GntR"/>
    <property type="match status" value="1"/>
</dbReference>
<dbReference type="Gene3D" id="1.10.10.10">
    <property type="entry name" value="Winged helix-like DNA-binding domain superfamily/Winged helix DNA-binding domain"/>
    <property type="match status" value="1"/>
</dbReference>
<name>A0A839SPJ2_9PROT</name>
<keyword evidence="7" id="KW-0032">Aminotransferase</keyword>
<dbReference type="InterPro" id="IPR015421">
    <property type="entry name" value="PyrdxlP-dep_Trfase_major"/>
</dbReference>
<dbReference type="GO" id="GO:0008483">
    <property type="term" value="F:transaminase activity"/>
    <property type="evidence" value="ECO:0007669"/>
    <property type="project" value="UniProtKB-KW"/>
</dbReference>
<keyword evidence="7" id="KW-0808">Transferase</keyword>
<dbReference type="Pfam" id="PF00155">
    <property type="entry name" value="Aminotran_1_2"/>
    <property type="match status" value="1"/>
</dbReference>
<dbReference type="InterPro" id="IPR051446">
    <property type="entry name" value="HTH_trans_reg/aminotransferase"/>
</dbReference>
<dbReference type="GO" id="GO:0003677">
    <property type="term" value="F:DNA binding"/>
    <property type="evidence" value="ECO:0007669"/>
    <property type="project" value="UniProtKB-KW"/>
</dbReference>
<dbReference type="RefSeq" id="WP_183414940.1">
    <property type="nucleotide sequence ID" value="NZ_JACHXA010000001.1"/>
</dbReference>
<keyword evidence="3" id="KW-0805">Transcription regulation</keyword>
<dbReference type="PROSITE" id="PS50949">
    <property type="entry name" value="HTH_GNTR"/>
    <property type="match status" value="1"/>
</dbReference>
<evidence type="ECO:0000256" key="1">
    <source>
        <dbReference type="ARBA" id="ARBA00005384"/>
    </source>
</evidence>
<keyword evidence="5" id="KW-0804">Transcription</keyword>
<dbReference type="PANTHER" id="PTHR46577:SF1">
    <property type="entry name" value="HTH-TYPE TRANSCRIPTIONAL REGULATORY PROTEIN GABR"/>
    <property type="match status" value="1"/>
</dbReference>
<dbReference type="GO" id="GO:0030170">
    <property type="term" value="F:pyridoxal phosphate binding"/>
    <property type="evidence" value="ECO:0007669"/>
    <property type="project" value="InterPro"/>
</dbReference>
<accession>A0A839SPJ2</accession>
<dbReference type="SMART" id="SM00345">
    <property type="entry name" value="HTH_GNTR"/>
    <property type="match status" value="1"/>
</dbReference>
<dbReference type="CDD" id="cd00609">
    <property type="entry name" value="AAT_like"/>
    <property type="match status" value="1"/>
</dbReference>
<dbReference type="EMBL" id="JACHXA010000001">
    <property type="protein sequence ID" value="MBB3064128.1"/>
    <property type="molecule type" value="Genomic_DNA"/>
</dbReference>
<reference evidence="7 8" key="1">
    <citation type="submission" date="2020-08" db="EMBL/GenBank/DDBJ databases">
        <title>Genomic Encyclopedia of Type Strains, Phase III (KMG-III): the genomes of soil and plant-associated and newly described type strains.</title>
        <authorList>
            <person name="Whitman W."/>
        </authorList>
    </citation>
    <scope>NUCLEOTIDE SEQUENCE [LARGE SCALE GENOMIC DNA]</scope>
    <source>
        <strain evidence="7 8">CECT 8803</strain>
    </source>
</reference>
<dbReference type="CDD" id="cd07377">
    <property type="entry name" value="WHTH_GntR"/>
    <property type="match status" value="1"/>
</dbReference>